<keyword evidence="1" id="KW-1133">Transmembrane helix</keyword>
<gene>
    <name evidence="2" type="ORF">F1D05_20455</name>
</gene>
<dbReference type="AlphaFoldDB" id="A0A7G6X0T6"/>
<name>A0A7G6X0T6_9ACTN</name>
<dbReference type="Proteomes" id="UP000515563">
    <property type="component" value="Chromosome"/>
</dbReference>
<evidence type="ECO:0000313" key="2">
    <source>
        <dbReference type="EMBL" id="QNE19851.1"/>
    </source>
</evidence>
<sequence>MDLMSIIGWGGSALVVVSLLQTRILRLRFLNLIGCVILVGFNLAIPVWPMVGMNAVLAVINLVHLWRLLRHRHDVEEYAVLEVNAGDAYLGHVLTAHGNDISKFNPGFTLAASPYAFLVQRGERTVGVVLAHDAGDGRAQIDLDYVLPKYRDFTPGEFVYRRSDVFTDHGFQQVLASPRMRDSAPYLNKLGFHPDGKNLVLDLPQPA</sequence>
<keyword evidence="1" id="KW-0812">Transmembrane</keyword>
<keyword evidence="3" id="KW-1185">Reference proteome</keyword>
<dbReference type="KEGG" id="kqi:F1D05_20455"/>
<organism evidence="2 3">
    <name type="scientific">Kribbella qitaiheensis</name>
    <dbReference type="NCBI Taxonomy" id="1544730"/>
    <lineage>
        <taxon>Bacteria</taxon>
        <taxon>Bacillati</taxon>
        <taxon>Actinomycetota</taxon>
        <taxon>Actinomycetes</taxon>
        <taxon>Propionibacteriales</taxon>
        <taxon>Kribbellaceae</taxon>
        <taxon>Kribbella</taxon>
    </lineage>
</organism>
<dbReference type="EMBL" id="CP043661">
    <property type="protein sequence ID" value="QNE19851.1"/>
    <property type="molecule type" value="Genomic_DNA"/>
</dbReference>
<reference evidence="3" key="1">
    <citation type="submission" date="2019-09" db="EMBL/GenBank/DDBJ databases">
        <title>Antimicrobial potential of Antarctic Bacteria.</title>
        <authorList>
            <person name="Benaud N."/>
            <person name="Edwards R.J."/>
            <person name="Ferrari B.C."/>
        </authorList>
    </citation>
    <scope>NUCLEOTIDE SEQUENCE [LARGE SCALE GENOMIC DNA]</scope>
    <source>
        <strain evidence="3">SPB151</strain>
    </source>
</reference>
<feature type="transmembrane region" description="Helical" evidence="1">
    <location>
        <begin position="6"/>
        <end position="22"/>
    </location>
</feature>
<proteinExistence type="predicted"/>
<protein>
    <submittedName>
        <fullName evidence="2">YgjV family protein</fullName>
    </submittedName>
</protein>
<feature type="transmembrane region" description="Helical" evidence="1">
    <location>
        <begin position="29"/>
        <end position="45"/>
    </location>
</feature>
<evidence type="ECO:0000256" key="1">
    <source>
        <dbReference type="SAM" id="Phobius"/>
    </source>
</evidence>
<evidence type="ECO:0000313" key="3">
    <source>
        <dbReference type="Proteomes" id="UP000515563"/>
    </source>
</evidence>
<keyword evidence="1" id="KW-0472">Membrane</keyword>
<reference evidence="2 3" key="2">
    <citation type="journal article" date="2020" name="Microbiol. Resour. Announc.">
        <title>Antarctic desert soil bacteria exhibit high novel natural product potential, evaluated through long-read genome sequencing and comparative genomics.</title>
        <authorList>
            <person name="Benaud N."/>
            <person name="Edwards R.J."/>
            <person name="Amos T.G."/>
            <person name="D'Agostino P.M."/>
            <person name="Gutierrez-Chavez C."/>
            <person name="Montgomery K."/>
            <person name="Nicetic I."/>
            <person name="Ferrari B.C."/>
        </authorList>
    </citation>
    <scope>NUCLEOTIDE SEQUENCE [LARGE SCALE GENOMIC DNA]</scope>
    <source>
        <strain evidence="2 3">SPB151</strain>
    </source>
</reference>
<accession>A0A7G6X0T6</accession>